<dbReference type="Gene3D" id="3.90.1530.30">
    <property type="match status" value="1"/>
</dbReference>
<dbReference type="NCBIfam" id="TIGR00180">
    <property type="entry name" value="parB_part"/>
    <property type="match status" value="1"/>
</dbReference>
<dbReference type="EMBL" id="JAVRIB010000008">
    <property type="protein sequence ID" value="MDT0635067.1"/>
    <property type="molecule type" value="Genomic_DNA"/>
</dbReference>
<comment type="similarity">
    <text evidence="1">Belongs to the ParB family.</text>
</comment>
<evidence type="ECO:0000313" key="5">
    <source>
        <dbReference type="Proteomes" id="UP001251857"/>
    </source>
</evidence>
<feature type="region of interest" description="Disordered" evidence="2">
    <location>
        <begin position="274"/>
        <end position="342"/>
    </location>
</feature>
<dbReference type="Pfam" id="PF08535">
    <property type="entry name" value="KorB"/>
    <property type="match status" value="1"/>
</dbReference>
<dbReference type="Proteomes" id="UP001251857">
    <property type="component" value="Unassembled WGS sequence"/>
</dbReference>
<organism evidence="4 5">
    <name type="scientific">Spectribacter hydrogenoxidans</name>
    <dbReference type="NCBI Taxonomy" id="3075608"/>
    <lineage>
        <taxon>Bacteria</taxon>
        <taxon>Pseudomonadati</taxon>
        <taxon>Pseudomonadota</taxon>
        <taxon>Gammaproteobacteria</taxon>
        <taxon>Salinisphaerales</taxon>
        <taxon>Salinisphaeraceae</taxon>
        <taxon>Spectribacter</taxon>
    </lineage>
</organism>
<feature type="domain" description="HTH cro/C1-type" evidence="3">
    <location>
        <begin position="10"/>
        <end position="67"/>
    </location>
</feature>
<evidence type="ECO:0000259" key="3">
    <source>
        <dbReference type="PROSITE" id="PS50943"/>
    </source>
</evidence>
<dbReference type="Gene3D" id="1.10.10.2830">
    <property type="match status" value="1"/>
</dbReference>
<dbReference type="PROSITE" id="PS50943">
    <property type="entry name" value="HTH_CROC1"/>
    <property type="match status" value="1"/>
</dbReference>
<dbReference type="Pfam" id="PF13560">
    <property type="entry name" value="HTH_31"/>
    <property type="match status" value="1"/>
</dbReference>
<dbReference type="SUPFAM" id="SSF47413">
    <property type="entry name" value="lambda repressor-like DNA-binding domains"/>
    <property type="match status" value="1"/>
</dbReference>
<accession>A0ABU3C0I5</accession>
<dbReference type="CDD" id="cd00093">
    <property type="entry name" value="HTH_XRE"/>
    <property type="match status" value="1"/>
</dbReference>
<dbReference type="InterPro" id="IPR004437">
    <property type="entry name" value="ParB/RepB/Spo0J"/>
</dbReference>
<evidence type="ECO:0000256" key="2">
    <source>
        <dbReference type="SAM" id="MobiDB-lite"/>
    </source>
</evidence>
<dbReference type="SUPFAM" id="SSF110849">
    <property type="entry name" value="ParB/Sulfiredoxin"/>
    <property type="match status" value="1"/>
</dbReference>
<dbReference type="PANTHER" id="PTHR33375:SF1">
    <property type="entry name" value="CHROMOSOME-PARTITIONING PROTEIN PARB-RELATED"/>
    <property type="match status" value="1"/>
</dbReference>
<sequence length="421" mass="46641">MTTETPGTRIQAKREAAGLTRAQLGEHCQWHDQGGRRVRRYETGERTPDWQDARALADALGTTVGHLMYGEEETTRVEQLPVISISGHLRNPRKHFDDDQLAQLADSIREHGILQPITVATSGPNYVVICGERRLRAARMAGLDEIPAIVRDDIGPEQHHALQIVENLQRVNLSLGEIVAGVDALCRDHSHDDVARMLGRSRSWVSRRHGIGNLNDKVRKAVRDGDISDVDAAHLLDQLLTLDFGWAIKLLNRFDASVETLDGKPTRAEIQEAVDTVKGWRNQAGKDRSPGPDTGRNQHESDDAAHQGDTSGGDGLPPAVTGNEGTTGHQRPETPAADKAQARQQAIDQLHTLANQKQRDMRALPGWDDHIEVTPDLDINPDADDPDGYAVTVRLRNQIELDNLCNLLTHEWVPRYGTTRK</sequence>
<dbReference type="InterPro" id="IPR003115">
    <property type="entry name" value="ParB_N"/>
</dbReference>
<reference evidence="4 5" key="1">
    <citation type="submission" date="2023-09" db="EMBL/GenBank/DDBJ databases">
        <authorList>
            <person name="Rey-Velasco X."/>
        </authorList>
    </citation>
    <scope>NUCLEOTIDE SEQUENCE [LARGE SCALE GENOMIC DNA]</scope>
    <source>
        <strain evidence="4 5">W335</strain>
    </source>
</reference>
<comment type="caution">
    <text evidence="4">The sequence shown here is derived from an EMBL/GenBank/DDBJ whole genome shotgun (WGS) entry which is preliminary data.</text>
</comment>
<proteinExistence type="inferred from homology"/>
<dbReference type="CDD" id="cd16393">
    <property type="entry name" value="SPO0J_N"/>
    <property type="match status" value="1"/>
</dbReference>
<dbReference type="Pfam" id="PF02195">
    <property type="entry name" value="ParB_N"/>
    <property type="match status" value="1"/>
</dbReference>
<dbReference type="InterPro" id="IPR010982">
    <property type="entry name" value="Lambda_DNA-bd_dom_sf"/>
</dbReference>
<dbReference type="RefSeq" id="WP_311652917.1">
    <property type="nucleotide sequence ID" value="NZ_JAVRIB010000008.1"/>
</dbReference>
<dbReference type="SMART" id="SM00530">
    <property type="entry name" value="HTH_XRE"/>
    <property type="match status" value="1"/>
</dbReference>
<keyword evidence="5" id="KW-1185">Reference proteome</keyword>
<evidence type="ECO:0000313" key="4">
    <source>
        <dbReference type="EMBL" id="MDT0635067.1"/>
    </source>
</evidence>
<gene>
    <name evidence="4" type="ORF">RM532_08855</name>
</gene>
<dbReference type="SMART" id="SM00470">
    <property type="entry name" value="ParB"/>
    <property type="match status" value="1"/>
</dbReference>
<evidence type="ECO:0000256" key="1">
    <source>
        <dbReference type="ARBA" id="ARBA00006295"/>
    </source>
</evidence>
<dbReference type="InterPro" id="IPR001387">
    <property type="entry name" value="Cro/C1-type_HTH"/>
</dbReference>
<dbReference type="InterPro" id="IPR036086">
    <property type="entry name" value="ParB/Sulfiredoxin_sf"/>
</dbReference>
<dbReference type="PANTHER" id="PTHR33375">
    <property type="entry name" value="CHROMOSOME-PARTITIONING PROTEIN PARB-RELATED"/>
    <property type="match status" value="1"/>
</dbReference>
<dbReference type="Gene3D" id="1.10.260.40">
    <property type="entry name" value="lambda repressor-like DNA-binding domains"/>
    <property type="match status" value="1"/>
</dbReference>
<protein>
    <submittedName>
        <fullName evidence="4">ParB/RepB/Spo0J family partition protein</fullName>
    </submittedName>
</protein>
<dbReference type="InterPro" id="IPR050336">
    <property type="entry name" value="Chromosome_partition/occlusion"/>
</dbReference>
<name>A0ABU3C0I5_9GAMM</name>
<feature type="compositionally biased region" description="Basic and acidic residues" evidence="2">
    <location>
        <begin position="284"/>
        <end position="306"/>
    </location>
</feature>
<dbReference type="InterPro" id="IPR013741">
    <property type="entry name" value="KorB_domain"/>
</dbReference>